<dbReference type="GO" id="GO:0006313">
    <property type="term" value="P:DNA transposition"/>
    <property type="evidence" value="ECO:0007669"/>
    <property type="project" value="InterPro"/>
</dbReference>
<name>M0IMQ4_9EURY</name>
<dbReference type="Pfam" id="PF01609">
    <property type="entry name" value="DDE_Tnp_1"/>
    <property type="match status" value="1"/>
</dbReference>
<dbReference type="InterPro" id="IPR002559">
    <property type="entry name" value="Transposase_11"/>
</dbReference>
<gene>
    <name evidence="3" type="ORF">C440_02473</name>
</gene>
<evidence type="ECO:0000313" key="4">
    <source>
        <dbReference type="Proteomes" id="UP000011550"/>
    </source>
</evidence>
<dbReference type="Proteomes" id="UP000011550">
    <property type="component" value="Unassembled WGS sequence"/>
</dbReference>
<reference evidence="3 4" key="1">
    <citation type="journal article" date="2014" name="PLoS Genet.">
        <title>Phylogenetically driven sequencing of extremely halophilic archaea reveals strategies for static and dynamic osmo-response.</title>
        <authorList>
            <person name="Becker E.A."/>
            <person name="Seitzer P.M."/>
            <person name="Tritt A."/>
            <person name="Larsen D."/>
            <person name="Krusor M."/>
            <person name="Yao A.I."/>
            <person name="Wu D."/>
            <person name="Madern D."/>
            <person name="Eisen J.A."/>
            <person name="Darling A.E."/>
            <person name="Facciotti M.T."/>
        </authorList>
    </citation>
    <scope>NUCLEOTIDE SEQUENCE [LARGE SCALE GENOMIC DNA]</scope>
    <source>
        <strain evidence="3 4">ATCC BAA-1512</strain>
    </source>
</reference>
<dbReference type="RefSeq" id="WP_008317926.1">
    <property type="nucleotide sequence ID" value="NZ_AOLN01000004.1"/>
</dbReference>
<evidence type="ECO:0000259" key="2">
    <source>
        <dbReference type="Pfam" id="PF01609"/>
    </source>
</evidence>
<proteinExistence type="predicted"/>
<dbReference type="OrthoDB" id="225944at2157"/>
<organism evidence="3 4">
    <name type="scientific">Haloferax mucosum ATCC BAA-1512</name>
    <dbReference type="NCBI Taxonomy" id="662479"/>
    <lineage>
        <taxon>Archaea</taxon>
        <taxon>Methanobacteriati</taxon>
        <taxon>Methanobacteriota</taxon>
        <taxon>Stenosarchaea group</taxon>
        <taxon>Halobacteria</taxon>
        <taxon>Halobacteriales</taxon>
        <taxon>Haloferacaceae</taxon>
        <taxon>Haloferax</taxon>
    </lineage>
</organism>
<dbReference type="GO" id="GO:0004803">
    <property type="term" value="F:transposase activity"/>
    <property type="evidence" value="ECO:0007669"/>
    <property type="project" value="InterPro"/>
</dbReference>
<dbReference type="AlphaFoldDB" id="M0IMQ4"/>
<feature type="domain" description="Transposase IS4-like" evidence="2">
    <location>
        <begin position="378"/>
        <end position="538"/>
    </location>
</feature>
<dbReference type="InterPro" id="IPR012337">
    <property type="entry name" value="RNaseH-like_sf"/>
</dbReference>
<protein>
    <submittedName>
        <fullName evidence="3">Transposase IS4 family protein</fullName>
    </submittedName>
</protein>
<dbReference type="EMBL" id="AOLN01000004">
    <property type="protein sequence ID" value="ELZ98076.1"/>
    <property type="molecule type" value="Genomic_DNA"/>
</dbReference>
<accession>M0IMQ4</accession>
<comment type="caution">
    <text evidence="3">The sequence shown here is derived from an EMBL/GenBank/DDBJ whole genome shotgun (WGS) entry which is preliminary data.</text>
</comment>
<dbReference type="PATRIC" id="fig|662479.7.peg.505"/>
<feature type="region of interest" description="Disordered" evidence="1">
    <location>
        <begin position="206"/>
        <end position="250"/>
    </location>
</feature>
<keyword evidence="4" id="KW-1185">Reference proteome</keyword>
<evidence type="ECO:0000256" key="1">
    <source>
        <dbReference type="SAM" id="MobiDB-lite"/>
    </source>
</evidence>
<sequence length="579" mass="66112">MRGAGESSSGPPSRRATALIKQAERLCHVHDHITRVIANLEIPEDTFTDQYTKAYPDELDFEAVVRTLLYQNACGFSQREVYSRLRRWAYLQIRFGLNRAPTQQALSYTYRNRLSIQDRQTLTTVAEGIREVAAEHDLLSAPDEGPPIQPEERGEKGLTDDEILRAVRIARDRVFTEFATGRAANAKYEDEVYWELQSYLSMTAHGKRETKRRASRLSQRPEMPHGDTHTRAIKKMGAPDPQTKLPEFTDPTGLRKWKRIRKTLLDPFDRAIENLIKETDFEDNLREPVNVAIDVTPWRFYPSPWKNRDLGIVKEDFPKMVSGYSGPSEDDPASDYERGYKFATLTVIGEDTPIVLAMEPVKEKSNWEGDGAVSMSKAEVVDRLLSKAQEYVDIHKVMADREFDGHAVRDVIDRKGMTYLIPKRVSAAQDIEDIENIKEHPTADIAVKHDVPLTVDGRTHEVDFIYFPPNEESETYAILLTNTDVPVERAAGLKAQYKDRWMIENEYKSIKEHFLPTTSSSDYRVRLFYFVAAVLVYNVWRLTNLLLRTWFDVDLGEKPPVPAGEITEVLALCLGSGIG</sequence>
<evidence type="ECO:0000313" key="3">
    <source>
        <dbReference type="EMBL" id="ELZ98076.1"/>
    </source>
</evidence>
<dbReference type="GO" id="GO:0003677">
    <property type="term" value="F:DNA binding"/>
    <property type="evidence" value="ECO:0007669"/>
    <property type="project" value="InterPro"/>
</dbReference>
<dbReference type="SUPFAM" id="SSF53098">
    <property type="entry name" value="Ribonuclease H-like"/>
    <property type="match status" value="1"/>
</dbReference>